<evidence type="ECO:0000259" key="5">
    <source>
        <dbReference type="PROSITE" id="PS50931"/>
    </source>
</evidence>
<gene>
    <name evidence="6" type="ORF">IV431_10380</name>
</gene>
<dbReference type="InterPro" id="IPR036388">
    <property type="entry name" value="WH-like_DNA-bd_sf"/>
</dbReference>
<dbReference type="InterPro" id="IPR005119">
    <property type="entry name" value="LysR_subst-bd"/>
</dbReference>
<dbReference type="EMBL" id="JADOBH010000002">
    <property type="protein sequence ID" value="MBF7955959.1"/>
    <property type="molecule type" value="Genomic_DNA"/>
</dbReference>
<evidence type="ECO:0000256" key="4">
    <source>
        <dbReference type="ARBA" id="ARBA00023163"/>
    </source>
</evidence>
<evidence type="ECO:0000313" key="6">
    <source>
        <dbReference type="EMBL" id="MBF7955959.1"/>
    </source>
</evidence>
<dbReference type="SUPFAM" id="SSF46785">
    <property type="entry name" value="Winged helix' DNA-binding domain"/>
    <property type="match status" value="1"/>
</dbReference>
<evidence type="ECO:0000313" key="7">
    <source>
        <dbReference type="Proteomes" id="UP000600307"/>
    </source>
</evidence>
<organism evidence="6 7">
    <name type="scientific">Rahnella victoriana</name>
    <dbReference type="NCBI Taxonomy" id="1510570"/>
    <lineage>
        <taxon>Bacteria</taxon>
        <taxon>Pseudomonadati</taxon>
        <taxon>Pseudomonadota</taxon>
        <taxon>Gammaproteobacteria</taxon>
        <taxon>Enterobacterales</taxon>
        <taxon>Yersiniaceae</taxon>
        <taxon>Rahnella</taxon>
    </lineage>
</organism>
<dbReference type="Pfam" id="PF00126">
    <property type="entry name" value="HTH_1"/>
    <property type="match status" value="1"/>
</dbReference>
<reference evidence="6 7" key="1">
    <citation type="submission" date="2020-11" db="EMBL/GenBank/DDBJ databases">
        <title>Taxonomic investigation of Rahnella spp.</title>
        <authorList>
            <person name="Lee S.D."/>
        </authorList>
    </citation>
    <scope>NUCLEOTIDE SEQUENCE [LARGE SCALE GENOMIC DNA]</scope>
    <source>
        <strain evidence="6 7">SAP-10</strain>
    </source>
</reference>
<accession>A0ABS0DTJ6</accession>
<dbReference type="PRINTS" id="PR00039">
    <property type="entry name" value="HTHLYSR"/>
</dbReference>
<sequence>MQSTEIRYFLAVANTGSLSAASKQLFVAVSAISRQIQRLEERIGAPLFERHARGMVLNDAGQILENHVRKSMMDMEHAIAEIQGLNAVRRTVIRMACTDGLAFDLLPQMFSQFRLINPGVMFYLNVGTAAEVSEMIHNGEVDLALQFSLVAERGVDIMASFLAPVRMVMRPDHPLADADVQLTDLHPYPLAMNEQGSTIRQLFDLSCRMSGIFLEPVVSCNRFSTLYDFMVQTPGAIAACSHFSIMYKARRDNLRVKPVNIEQLSQRTLQLQSPAGKRRSASLSQFIEFIRDELTRENDAFIRDFGLQPSAGGFL</sequence>
<dbReference type="InterPro" id="IPR050950">
    <property type="entry name" value="HTH-type_LysR_regulators"/>
</dbReference>
<dbReference type="Proteomes" id="UP000600307">
    <property type="component" value="Unassembled WGS sequence"/>
</dbReference>
<dbReference type="PANTHER" id="PTHR30419:SF8">
    <property type="entry name" value="NITROGEN ASSIMILATION TRANSCRIPTIONAL ACTIVATOR-RELATED"/>
    <property type="match status" value="1"/>
</dbReference>
<dbReference type="Gene3D" id="3.40.190.290">
    <property type="match status" value="1"/>
</dbReference>
<dbReference type="PROSITE" id="PS50931">
    <property type="entry name" value="HTH_LYSR"/>
    <property type="match status" value="1"/>
</dbReference>
<proteinExistence type="inferred from homology"/>
<dbReference type="RefSeq" id="WP_195817211.1">
    <property type="nucleotide sequence ID" value="NZ_JADOBH010000002.1"/>
</dbReference>
<keyword evidence="7" id="KW-1185">Reference proteome</keyword>
<name>A0ABS0DTJ6_9GAMM</name>
<comment type="similarity">
    <text evidence="1">Belongs to the LysR transcriptional regulatory family.</text>
</comment>
<dbReference type="Gene3D" id="1.10.10.10">
    <property type="entry name" value="Winged helix-like DNA-binding domain superfamily/Winged helix DNA-binding domain"/>
    <property type="match status" value="1"/>
</dbReference>
<evidence type="ECO:0000256" key="1">
    <source>
        <dbReference type="ARBA" id="ARBA00009437"/>
    </source>
</evidence>
<dbReference type="Pfam" id="PF03466">
    <property type="entry name" value="LysR_substrate"/>
    <property type="match status" value="1"/>
</dbReference>
<comment type="caution">
    <text evidence="6">The sequence shown here is derived from an EMBL/GenBank/DDBJ whole genome shotgun (WGS) entry which is preliminary data.</text>
</comment>
<dbReference type="PANTHER" id="PTHR30419">
    <property type="entry name" value="HTH-TYPE TRANSCRIPTIONAL REGULATOR YBHD"/>
    <property type="match status" value="1"/>
</dbReference>
<keyword evidence="4" id="KW-0804">Transcription</keyword>
<keyword evidence="3" id="KW-0238">DNA-binding</keyword>
<protein>
    <submittedName>
        <fullName evidence="6">LysR family transcriptional regulator</fullName>
    </submittedName>
</protein>
<keyword evidence="2" id="KW-0805">Transcription regulation</keyword>
<evidence type="ECO:0000256" key="2">
    <source>
        <dbReference type="ARBA" id="ARBA00023015"/>
    </source>
</evidence>
<dbReference type="SUPFAM" id="SSF53850">
    <property type="entry name" value="Periplasmic binding protein-like II"/>
    <property type="match status" value="1"/>
</dbReference>
<dbReference type="InterPro" id="IPR036390">
    <property type="entry name" value="WH_DNA-bd_sf"/>
</dbReference>
<feature type="domain" description="HTH lysR-type" evidence="5">
    <location>
        <begin position="1"/>
        <end position="58"/>
    </location>
</feature>
<evidence type="ECO:0000256" key="3">
    <source>
        <dbReference type="ARBA" id="ARBA00023125"/>
    </source>
</evidence>
<dbReference type="InterPro" id="IPR000847">
    <property type="entry name" value="LysR_HTH_N"/>
</dbReference>